<keyword evidence="3" id="KW-0378">Hydrolase</keyword>
<evidence type="ECO:0000313" key="4">
    <source>
        <dbReference type="Proteomes" id="UP000293568"/>
    </source>
</evidence>
<dbReference type="SUPFAM" id="SSF51445">
    <property type="entry name" value="(Trans)glycosidases"/>
    <property type="match status" value="1"/>
</dbReference>
<dbReference type="Proteomes" id="UP000293568">
    <property type="component" value="Chromosome"/>
</dbReference>
<feature type="domain" description="GH18" evidence="2">
    <location>
        <begin position="186"/>
        <end position="500"/>
    </location>
</feature>
<dbReference type="AlphaFoldDB" id="A0A4P6EZQ7"/>
<dbReference type="GO" id="GO:0016787">
    <property type="term" value="F:hydrolase activity"/>
    <property type="evidence" value="ECO:0007669"/>
    <property type="project" value="UniProtKB-KW"/>
</dbReference>
<dbReference type="SMART" id="SM00636">
    <property type="entry name" value="Glyco_18"/>
    <property type="match status" value="1"/>
</dbReference>
<evidence type="ECO:0000313" key="3">
    <source>
        <dbReference type="EMBL" id="QAY68604.1"/>
    </source>
</evidence>
<dbReference type="Pfam" id="PF00704">
    <property type="entry name" value="Glyco_hydro_18"/>
    <property type="match status" value="1"/>
</dbReference>
<reference evidence="3 4" key="1">
    <citation type="submission" date="2019-01" db="EMBL/GenBank/DDBJ databases">
        <title>Genome sequencing of strain FW100M-2.</title>
        <authorList>
            <person name="Heo J."/>
            <person name="Kim S.-J."/>
            <person name="Kim J.-S."/>
            <person name="Hong S.-B."/>
            <person name="Kwon S.-W."/>
        </authorList>
    </citation>
    <scope>NUCLEOTIDE SEQUENCE [LARGE SCALE GENOMIC DNA]</scope>
    <source>
        <strain evidence="3 4">FW100M-2</strain>
    </source>
</reference>
<feature type="domain" description="SLH" evidence="1">
    <location>
        <begin position="1"/>
        <end position="61"/>
    </location>
</feature>
<evidence type="ECO:0000259" key="2">
    <source>
        <dbReference type="PROSITE" id="PS51910"/>
    </source>
</evidence>
<dbReference type="GO" id="GO:0008061">
    <property type="term" value="F:chitin binding"/>
    <property type="evidence" value="ECO:0007669"/>
    <property type="project" value="InterPro"/>
</dbReference>
<dbReference type="PROSITE" id="PS51272">
    <property type="entry name" value="SLH"/>
    <property type="match status" value="3"/>
</dbReference>
<dbReference type="InterPro" id="IPR017853">
    <property type="entry name" value="GH"/>
</dbReference>
<proteinExistence type="predicted"/>
<sequence>MPYTDTSSSYAAGEIADLYTKGIMNGTEADLFSPKKPMTRAEFVTVLVRLLRLQPVQAQVSPFKDMKAADWYYPSVMAAFQLQLTTGTSGEAFTPSRTITREEAAQLLVRALKQAASASAAVPYTDAAKISSWAKAAVAKASALGLIKGDEGGSFRPGEAMTREEAAVMFDRVLNDDRWEEELEKPVSSGIQLGWQYQQTTVQFEQSVKRSDINTLSPRWYFLEAKGAVSDYTDVSLVTWAKQNGKAVWAMVGNHSDLDMTHAVLSNEQYRKAAVAHLSGLVKKYDLEGLDLDFENVSPSDKTGLTAFVGSLASELHKQGAVLAVNVSPDRGTDWTEAFDYKALGSSADYIVMMGYDEHWDGDPAAGSVASLPYVDDALRLLKKQVEADKIILAMPFYTTDWTVQSGGKALASASITMQDQQAIVQQYAAKLHWDSQLGQYTAVYRKNGNTHQIWMEDGRSLSSKAAAAFSYGAAGFAYWYEGAETGDVWASLYNANVFTHYDFQ</sequence>
<dbReference type="InterPro" id="IPR001223">
    <property type="entry name" value="Glyco_hydro18_cat"/>
</dbReference>
<dbReference type="KEGG" id="pprt:ET464_18310"/>
<dbReference type="OrthoDB" id="9775889at2"/>
<dbReference type="PROSITE" id="PS51910">
    <property type="entry name" value="GH18_2"/>
    <property type="match status" value="1"/>
</dbReference>
<evidence type="ECO:0000259" key="1">
    <source>
        <dbReference type="PROSITE" id="PS51272"/>
    </source>
</evidence>
<dbReference type="GO" id="GO:0005975">
    <property type="term" value="P:carbohydrate metabolic process"/>
    <property type="evidence" value="ECO:0007669"/>
    <property type="project" value="InterPro"/>
</dbReference>
<dbReference type="EMBL" id="CP035492">
    <property type="protein sequence ID" value="QAY68604.1"/>
    <property type="molecule type" value="Genomic_DNA"/>
</dbReference>
<gene>
    <name evidence="3" type="ORF">ET464_18310</name>
</gene>
<dbReference type="InterPro" id="IPR011583">
    <property type="entry name" value="Chitinase_II/V-like_cat"/>
</dbReference>
<feature type="domain" description="SLH" evidence="1">
    <location>
        <begin position="62"/>
        <end position="120"/>
    </location>
</feature>
<protein>
    <submittedName>
        <fullName evidence="3">Glycoside hydrolase</fullName>
    </submittedName>
</protein>
<dbReference type="PANTHER" id="PTHR46066:SF2">
    <property type="entry name" value="CHITINASE DOMAIN-CONTAINING PROTEIN 1"/>
    <property type="match status" value="1"/>
</dbReference>
<name>A0A4P6EZQ7_9BACL</name>
<dbReference type="InterPro" id="IPR001119">
    <property type="entry name" value="SLH_dom"/>
</dbReference>
<dbReference type="Gene3D" id="3.10.50.10">
    <property type="match status" value="1"/>
</dbReference>
<organism evidence="3 4">
    <name type="scientific">Paenibacillus protaetiae</name>
    <dbReference type="NCBI Taxonomy" id="2509456"/>
    <lineage>
        <taxon>Bacteria</taxon>
        <taxon>Bacillati</taxon>
        <taxon>Bacillota</taxon>
        <taxon>Bacilli</taxon>
        <taxon>Bacillales</taxon>
        <taxon>Paenibacillaceae</taxon>
        <taxon>Paenibacillus</taxon>
    </lineage>
</organism>
<dbReference type="InterPro" id="IPR029070">
    <property type="entry name" value="Chitinase_insertion_sf"/>
</dbReference>
<dbReference type="Gene3D" id="3.20.20.80">
    <property type="entry name" value="Glycosidases"/>
    <property type="match status" value="1"/>
</dbReference>
<feature type="domain" description="SLH" evidence="1">
    <location>
        <begin position="121"/>
        <end position="184"/>
    </location>
</feature>
<dbReference type="Pfam" id="PF00395">
    <property type="entry name" value="SLH"/>
    <property type="match status" value="3"/>
</dbReference>
<accession>A0A4P6EZQ7</accession>
<keyword evidence="4" id="KW-1185">Reference proteome</keyword>
<dbReference type="PANTHER" id="PTHR46066">
    <property type="entry name" value="CHITINASE DOMAIN-CONTAINING PROTEIN 1 FAMILY MEMBER"/>
    <property type="match status" value="1"/>
</dbReference>